<name>A0A8R1ER11_CAEJA</name>
<sequence>VSSLLNVNTGTIFDPIFDRIEELVAQESVYRVVVNENRLISENIIRGLQSVRKDIKGFGSEGKKSGPANAAVATAAKIISVGALRKFFWGMCQMHVTQDPTNSNLCRAKSC</sequence>
<evidence type="ECO:0000313" key="2">
    <source>
        <dbReference type="Proteomes" id="UP000005237"/>
    </source>
</evidence>
<reference evidence="2" key="1">
    <citation type="submission" date="2010-08" db="EMBL/GenBank/DDBJ databases">
        <authorList>
            <consortium name="Caenorhabditis japonica Sequencing Consortium"/>
            <person name="Wilson R.K."/>
        </authorList>
    </citation>
    <scope>NUCLEOTIDE SEQUENCE [LARGE SCALE GENOMIC DNA]</scope>
    <source>
        <strain evidence="2">DF5081</strain>
    </source>
</reference>
<dbReference type="Proteomes" id="UP000005237">
    <property type="component" value="Unassembled WGS sequence"/>
</dbReference>
<dbReference type="EnsemblMetazoa" id="CJA40305a.1">
    <property type="protein sequence ID" value="CJA40305a.1"/>
    <property type="gene ID" value="WBGene00216153"/>
</dbReference>
<proteinExistence type="predicted"/>
<protein>
    <submittedName>
        <fullName evidence="1">Uncharacterized protein</fullName>
    </submittedName>
</protein>
<reference evidence="1" key="2">
    <citation type="submission" date="2022-06" db="UniProtKB">
        <authorList>
            <consortium name="EnsemblMetazoa"/>
        </authorList>
    </citation>
    <scope>IDENTIFICATION</scope>
    <source>
        <strain evidence="1">DF5081</strain>
    </source>
</reference>
<organism evidence="1 2">
    <name type="scientific">Caenorhabditis japonica</name>
    <dbReference type="NCBI Taxonomy" id="281687"/>
    <lineage>
        <taxon>Eukaryota</taxon>
        <taxon>Metazoa</taxon>
        <taxon>Ecdysozoa</taxon>
        <taxon>Nematoda</taxon>
        <taxon>Chromadorea</taxon>
        <taxon>Rhabditida</taxon>
        <taxon>Rhabditina</taxon>
        <taxon>Rhabditomorpha</taxon>
        <taxon>Rhabditoidea</taxon>
        <taxon>Rhabditidae</taxon>
        <taxon>Peloderinae</taxon>
        <taxon>Caenorhabditis</taxon>
    </lineage>
</organism>
<accession>A0A8R1ER11</accession>
<keyword evidence="2" id="KW-1185">Reference proteome</keyword>
<dbReference type="AlphaFoldDB" id="A0A8R1ER11"/>
<evidence type="ECO:0000313" key="1">
    <source>
        <dbReference type="EnsemblMetazoa" id="CJA40305a.1"/>
    </source>
</evidence>